<dbReference type="Proteomes" id="UP000231742">
    <property type="component" value="Unassembled WGS sequence"/>
</dbReference>
<keyword evidence="2" id="KW-0812">Transmembrane</keyword>
<gene>
    <name evidence="3" type="ORF">CLV85_1683</name>
</gene>
<proteinExistence type="predicted"/>
<dbReference type="InterPro" id="IPR021403">
    <property type="entry name" value="DUF3043"/>
</dbReference>
<feature type="transmembrane region" description="Helical" evidence="2">
    <location>
        <begin position="125"/>
        <end position="147"/>
    </location>
</feature>
<feature type="transmembrane region" description="Helical" evidence="2">
    <location>
        <begin position="99"/>
        <end position="119"/>
    </location>
</feature>
<dbReference type="RefSeq" id="WP_100389072.1">
    <property type="nucleotide sequence ID" value="NZ_BMZU01000001.1"/>
</dbReference>
<reference evidence="3 4" key="1">
    <citation type="submission" date="2017-11" db="EMBL/GenBank/DDBJ databases">
        <title>Genomic Encyclopedia of Archaeal and Bacterial Type Strains, Phase II (KMG-II): From Individual Species to Whole Genera.</title>
        <authorList>
            <person name="Goeker M."/>
        </authorList>
    </citation>
    <scope>NUCLEOTIDE SEQUENCE [LARGE SCALE GENOMIC DNA]</scope>
    <source>
        <strain evidence="3 4">DSM 16400</strain>
    </source>
</reference>
<evidence type="ECO:0000256" key="2">
    <source>
        <dbReference type="SAM" id="Phobius"/>
    </source>
</evidence>
<dbReference type="Pfam" id="PF11241">
    <property type="entry name" value="DUF3043"/>
    <property type="match status" value="1"/>
</dbReference>
<comment type="caution">
    <text evidence="3">The sequence shown here is derived from an EMBL/GenBank/DDBJ whole genome shotgun (WGS) entry which is preliminary data.</text>
</comment>
<keyword evidence="4" id="KW-1185">Reference proteome</keyword>
<name>A0A2M9D9X4_9MICO</name>
<evidence type="ECO:0000313" key="3">
    <source>
        <dbReference type="EMBL" id="PJJ82482.1"/>
    </source>
</evidence>
<accession>A0A2M9D9X4</accession>
<dbReference type="EMBL" id="PGFH01000001">
    <property type="protein sequence ID" value="PJJ82482.1"/>
    <property type="molecule type" value="Genomic_DNA"/>
</dbReference>
<dbReference type="AlphaFoldDB" id="A0A2M9D9X4"/>
<evidence type="ECO:0000256" key="1">
    <source>
        <dbReference type="SAM" id="MobiDB-lite"/>
    </source>
</evidence>
<dbReference type="OrthoDB" id="5194448at2"/>
<keyword evidence="2" id="KW-0472">Membrane</keyword>
<evidence type="ECO:0000313" key="4">
    <source>
        <dbReference type="Proteomes" id="UP000231742"/>
    </source>
</evidence>
<keyword evidence="2" id="KW-1133">Transmembrane helix</keyword>
<evidence type="ECO:0008006" key="5">
    <source>
        <dbReference type="Google" id="ProtNLM"/>
    </source>
</evidence>
<protein>
    <recommendedName>
        <fullName evidence="5">DUF3043 family protein</fullName>
    </recommendedName>
</protein>
<feature type="region of interest" description="Disordered" evidence="1">
    <location>
        <begin position="1"/>
        <end position="64"/>
    </location>
</feature>
<feature type="compositionally biased region" description="Polar residues" evidence="1">
    <location>
        <begin position="1"/>
        <end position="14"/>
    </location>
</feature>
<organism evidence="3 4">
    <name type="scientific">Salinibacterium amurskyense</name>
    <dbReference type="NCBI Taxonomy" id="205941"/>
    <lineage>
        <taxon>Bacteria</taxon>
        <taxon>Bacillati</taxon>
        <taxon>Actinomycetota</taxon>
        <taxon>Actinomycetes</taxon>
        <taxon>Micrococcales</taxon>
        <taxon>Microbacteriaceae</taxon>
        <taxon>Salinibacterium</taxon>
    </lineage>
</organism>
<sequence>MAKTSSTDNTPTPENSDEHDSVTSGKGRPTPTRKEREAANLRPLVSNDRKEARRTARTQMQAERERARIGMANGEEKYLPIRDRGPQKRFVRDYVDARFNVGELLVPMMFAVIIMTFFPQPEVQVIGLMALWGFFLVATLDAVLLGLRLRKKINEKFGESRAERVRWYAAMRSLQLRIMRLPKPQVKRGEFPA</sequence>